<dbReference type="PANTHER" id="PTHR10098">
    <property type="entry name" value="RAPSYN-RELATED"/>
    <property type="match status" value="1"/>
</dbReference>
<dbReference type="Proteomes" id="UP000779900">
    <property type="component" value="Unassembled WGS sequence"/>
</dbReference>
<evidence type="ECO:0000313" key="2">
    <source>
        <dbReference type="EMBL" id="MBM3331975.1"/>
    </source>
</evidence>
<gene>
    <name evidence="2" type="ORF">FJY68_09025</name>
</gene>
<keyword evidence="1" id="KW-0472">Membrane</keyword>
<evidence type="ECO:0000313" key="3">
    <source>
        <dbReference type="Proteomes" id="UP000779900"/>
    </source>
</evidence>
<accession>A0A937XJ08</accession>
<name>A0A937XJ08_UNCW3</name>
<dbReference type="EMBL" id="VGIR01000053">
    <property type="protein sequence ID" value="MBM3331975.1"/>
    <property type="molecule type" value="Genomic_DNA"/>
</dbReference>
<comment type="caution">
    <text evidence="2">The sequence shown here is derived from an EMBL/GenBank/DDBJ whole genome shotgun (WGS) entry which is preliminary data.</text>
</comment>
<reference evidence="2" key="1">
    <citation type="submission" date="2019-03" db="EMBL/GenBank/DDBJ databases">
        <title>Lake Tanganyika Metagenome-Assembled Genomes (MAGs).</title>
        <authorList>
            <person name="Tran P."/>
        </authorList>
    </citation>
    <scope>NUCLEOTIDE SEQUENCE</scope>
    <source>
        <strain evidence="2">K_DeepCast_150m_m2_040</strain>
    </source>
</reference>
<dbReference type="AlphaFoldDB" id="A0A937XJ08"/>
<feature type="transmembrane region" description="Helical" evidence="1">
    <location>
        <begin position="20"/>
        <end position="41"/>
    </location>
</feature>
<keyword evidence="1" id="KW-1133">Transmembrane helix</keyword>
<dbReference type="Gene3D" id="1.25.40.10">
    <property type="entry name" value="Tetratricopeptide repeat domain"/>
    <property type="match status" value="1"/>
</dbReference>
<evidence type="ECO:0000256" key="1">
    <source>
        <dbReference type="SAM" id="Phobius"/>
    </source>
</evidence>
<sequence length="413" mass="43992">MAEREYNTAMGGNASQGLDPAALLAVVVVAGVGAALAIAALRRRAKVPKWMGLKRYRKRLDVIRRDLDRMAEYVGELRDSQPAVSQPAERGLAAMAVCNWGEAIEHLQEARRLAGKAHLVPLLVQIGVCHYMQGNLSAAVAEFGESARLAEEEGDKLGRCAALANVGVIHHEYGELGSAFTHLSEALTIAGEFDNQRVVALCLGGIGNIQHDKAELDAALKSHEDALAVSLSIGDEPGIAGARGNAASVLRDKGELDQALEMYAEAVETARKSGDNFGYTIELGSIGGVYLDKGDLDRSLKFHEDSLAGASRIGFRLGEATELGNVGLVLEKRGAHGQAVSKLAEASAILLSAGVSRGQIQVLLGLSRCDDKLGRSRIEELLQQGGLSADGAAELLDRVDQIRRRRPYPRPRA</sequence>
<organism evidence="2 3">
    <name type="scientific">candidate division WOR-3 bacterium</name>
    <dbReference type="NCBI Taxonomy" id="2052148"/>
    <lineage>
        <taxon>Bacteria</taxon>
        <taxon>Bacteria division WOR-3</taxon>
    </lineage>
</organism>
<dbReference type="InterPro" id="IPR019734">
    <property type="entry name" value="TPR_rpt"/>
</dbReference>
<dbReference type="InterPro" id="IPR011990">
    <property type="entry name" value="TPR-like_helical_dom_sf"/>
</dbReference>
<protein>
    <submittedName>
        <fullName evidence="2">Tetratricopeptide repeat protein</fullName>
    </submittedName>
</protein>
<dbReference type="Pfam" id="PF13424">
    <property type="entry name" value="TPR_12"/>
    <property type="match status" value="1"/>
</dbReference>
<keyword evidence="1" id="KW-0812">Transmembrane</keyword>
<dbReference type="SUPFAM" id="SSF48452">
    <property type="entry name" value="TPR-like"/>
    <property type="match status" value="2"/>
</dbReference>
<dbReference type="Pfam" id="PF13374">
    <property type="entry name" value="TPR_10"/>
    <property type="match status" value="1"/>
</dbReference>
<proteinExistence type="predicted"/>
<dbReference type="PANTHER" id="PTHR10098:SF108">
    <property type="entry name" value="TETRATRICOPEPTIDE REPEAT PROTEIN 28"/>
    <property type="match status" value="1"/>
</dbReference>
<dbReference type="SMART" id="SM00028">
    <property type="entry name" value="TPR"/>
    <property type="match status" value="5"/>
</dbReference>